<accession>A0A2U1JKA7</accession>
<protein>
    <submittedName>
        <fullName evidence="1">Uncharacterized protein</fullName>
    </submittedName>
</protein>
<gene>
    <name evidence="1" type="ORF">DB895_06270</name>
</gene>
<evidence type="ECO:0000313" key="1">
    <source>
        <dbReference type="EMBL" id="PWA05586.1"/>
    </source>
</evidence>
<keyword evidence="2" id="KW-1185">Reference proteome</keyword>
<name>A0A2U1JKA7_9FLAO</name>
<reference evidence="1 2" key="1">
    <citation type="submission" date="2018-04" db="EMBL/GenBank/DDBJ databases">
        <title>Flavobacterium sp. nov., isolated from glacier ice.</title>
        <authorList>
            <person name="Liu Q."/>
            <person name="Xin Y.-H."/>
        </authorList>
    </citation>
    <scope>NUCLEOTIDE SEQUENCE [LARGE SCALE GENOMIC DNA]</scope>
    <source>
        <strain evidence="1 2">RB1R5</strain>
    </source>
</reference>
<evidence type="ECO:0000313" key="2">
    <source>
        <dbReference type="Proteomes" id="UP000245449"/>
    </source>
</evidence>
<dbReference type="EMBL" id="QCZI01000006">
    <property type="protein sequence ID" value="PWA05586.1"/>
    <property type="molecule type" value="Genomic_DNA"/>
</dbReference>
<organism evidence="1 2">
    <name type="scientific">Flavobacterium psychrotolerans</name>
    <dbReference type="NCBI Taxonomy" id="2169410"/>
    <lineage>
        <taxon>Bacteria</taxon>
        <taxon>Pseudomonadati</taxon>
        <taxon>Bacteroidota</taxon>
        <taxon>Flavobacteriia</taxon>
        <taxon>Flavobacteriales</taxon>
        <taxon>Flavobacteriaceae</taxon>
        <taxon>Flavobacterium</taxon>
    </lineage>
</organism>
<sequence>MVFMVNCFLLVLGIRIPFLIHNYFNHVKISKSIILVGDMFLGRVVTPNIRDVILYKILRGLQHFKITSLDKAVQYPTYGVFCMLKVKR</sequence>
<dbReference type="AlphaFoldDB" id="A0A2U1JKA7"/>
<proteinExistence type="predicted"/>
<dbReference type="Proteomes" id="UP000245449">
    <property type="component" value="Unassembled WGS sequence"/>
</dbReference>
<comment type="caution">
    <text evidence="1">The sequence shown here is derived from an EMBL/GenBank/DDBJ whole genome shotgun (WGS) entry which is preliminary data.</text>
</comment>